<protein>
    <recommendedName>
        <fullName evidence="6">Aminopeptidase N</fullName>
        <ecNumber evidence="5">3.4.11.2</ecNumber>
    </recommendedName>
</protein>
<keyword evidence="7" id="KW-0963">Cytoplasm</keyword>
<dbReference type="PROSITE" id="PS51257">
    <property type="entry name" value="PROKAR_LIPOPROTEIN"/>
    <property type="match status" value="1"/>
</dbReference>
<dbReference type="Pfam" id="PF01433">
    <property type="entry name" value="Peptidase_M1"/>
    <property type="match status" value="1"/>
</dbReference>
<dbReference type="PANTHER" id="PTHR45726:SF3">
    <property type="entry name" value="LEUKOTRIENE A-4 HYDROLASE"/>
    <property type="match status" value="1"/>
</dbReference>
<keyword evidence="9" id="KW-0479">Metal-binding</keyword>
<proteinExistence type="inferred from homology"/>
<keyword evidence="10" id="KW-0378">Hydrolase</keyword>
<dbReference type="EC" id="3.4.11.2" evidence="5"/>
<dbReference type="InterPro" id="IPR034015">
    <property type="entry name" value="M1_LTA4H"/>
</dbReference>
<feature type="domain" description="Peptidase M1 leukotriene A4 hydrolase/aminopeptidase C-terminal" evidence="14">
    <location>
        <begin position="473"/>
        <end position="612"/>
    </location>
</feature>
<evidence type="ECO:0000256" key="6">
    <source>
        <dbReference type="ARBA" id="ARBA00015611"/>
    </source>
</evidence>
<dbReference type="SUPFAM" id="SSF48371">
    <property type="entry name" value="ARM repeat"/>
    <property type="match status" value="1"/>
</dbReference>
<dbReference type="InterPro" id="IPR027268">
    <property type="entry name" value="Peptidase_M4/M1_CTD_sf"/>
</dbReference>
<keyword evidence="12" id="KW-0482">Metalloprotease</keyword>
<evidence type="ECO:0000256" key="10">
    <source>
        <dbReference type="ARBA" id="ARBA00022801"/>
    </source>
</evidence>
<dbReference type="InterPro" id="IPR045357">
    <property type="entry name" value="Aminopeptidase_N-like_N"/>
</dbReference>
<name>A0ABT8X662_9FLAO</name>
<dbReference type="Gene3D" id="1.10.390.10">
    <property type="entry name" value="Neutral Protease Domain 2"/>
    <property type="match status" value="1"/>
</dbReference>
<organism evidence="15 16">
    <name type="scientific">Flavivirga amylovorans</name>
    <dbReference type="NCBI Taxonomy" id="870486"/>
    <lineage>
        <taxon>Bacteria</taxon>
        <taxon>Pseudomonadati</taxon>
        <taxon>Bacteroidota</taxon>
        <taxon>Flavobacteriia</taxon>
        <taxon>Flavobacteriales</taxon>
        <taxon>Flavobacteriaceae</taxon>
        <taxon>Flavivirga</taxon>
    </lineage>
</organism>
<dbReference type="Pfam" id="PF09127">
    <property type="entry name" value="Leuk-A4-hydro_C"/>
    <property type="match status" value="1"/>
</dbReference>
<dbReference type="InterPro" id="IPR049980">
    <property type="entry name" value="LTA4H_cat"/>
</dbReference>
<evidence type="ECO:0000256" key="2">
    <source>
        <dbReference type="ARBA" id="ARBA00001947"/>
    </source>
</evidence>
<comment type="subcellular location">
    <subcellularLocation>
        <location evidence="3">Cytoplasm</location>
    </subcellularLocation>
</comment>
<evidence type="ECO:0000256" key="11">
    <source>
        <dbReference type="ARBA" id="ARBA00022833"/>
    </source>
</evidence>
<keyword evidence="13" id="KW-0732">Signal</keyword>
<gene>
    <name evidence="15" type="ORF">Q4Q39_16645</name>
</gene>
<evidence type="ECO:0000256" key="5">
    <source>
        <dbReference type="ARBA" id="ARBA00012564"/>
    </source>
</evidence>
<dbReference type="SMART" id="SM01263">
    <property type="entry name" value="Leuk-A4-hydro_C"/>
    <property type="match status" value="1"/>
</dbReference>
<dbReference type="Gene3D" id="3.30.2010.30">
    <property type="match status" value="1"/>
</dbReference>
<comment type="similarity">
    <text evidence="4">Belongs to the peptidase M1 family.</text>
</comment>
<dbReference type="SUPFAM" id="SSF55486">
    <property type="entry name" value="Metalloproteases ('zincins'), catalytic domain"/>
    <property type="match status" value="1"/>
</dbReference>
<dbReference type="Gene3D" id="2.60.40.1730">
    <property type="entry name" value="tricorn interacting facor f3 domain"/>
    <property type="match status" value="1"/>
</dbReference>
<keyword evidence="16" id="KW-1185">Reference proteome</keyword>
<feature type="chain" id="PRO_5047413887" description="Aminopeptidase N" evidence="13">
    <location>
        <begin position="22"/>
        <end position="617"/>
    </location>
</feature>
<evidence type="ECO:0000256" key="3">
    <source>
        <dbReference type="ARBA" id="ARBA00004496"/>
    </source>
</evidence>
<evidence type="ECO:0000259" key="14">
    <source>
        <dbReference type="SMART" id="SM01263"/>
    </source>
</evidence>
<dbReference type="InterPro" id="IPR014782">
    <property type="entry name" value="Peptidase_M1_dom"/>
</dbReference>
<evidence type="ECO:0000256" key="4">
    <source>
        <dbReference type="ARBA" id="ARBA00010136"/>
    </source>
</evidence>
<accession>A0ABT8X662</accession>
<comment type="catalytic activity">
    <reaction evidence="1">
        <text>Release of an N-terminal amino acid, Xaa-|-Yaa- from a peptide, amide or arylamide. Xaa is preferably Ala, but may be most amino acids including Pro (slow action). When a terminal hydrophobic residue is followed by a prolyl residue, the two may be released as an intact Xaa-Pro dipeptide.</text>
        <dbReference type="EC" id="3.4.11.2"/>
    </reaction>
</comment>
<comment type="caution">
    <text evidence="15">The sequence shown here is derived from an EMBL/GenBank/DDBJ whole genome shotgun (WGS) entry which is preliminary data.</text>
</comment>
<dbReference type="InterPro" id="IPR042097">
    <property type="entry name" value="Aminopeptidase_N-like_N_sf"/>
</dbReference>
<evidence type="ECO:0000256" key="7">
    <source>
        <dbReference type="ARBA" id="ARBA00022490"/>
    </source>
</evidence>
<feature type="signal peptide" evidence="13">
    <location>
        <begin position="1"/>
        <end position="21"/>
    </location>
</feature>
<dbReference type="InterPro" id="IPR015211">
    <property type="entry name" value="Peptidase_M1_C"/>
</dbReference>
<dbReference type="PRINTS" id="PR00756">
    <property type="entry name" value="ALADIPTASE"/>
</dbReference>
<dbReference type="Gene3D" id="1.25.40.320">
    <property type="entry name" value="Peptidase M1, leukotriene A4 hydrolase/aminopeptidase C-terminal domain"/>
    <property type="match status" value="1"/>
</dbReference>
<dbReference type="PANTHER" id="PTHR45726">
    <property type="entry name" value="LEUKOTRIENE A-4 HYDROLASE"/>
    <property type="match status" value="1"/>
</dbReference>
<evidence type="ECO:0000256" key="12">
    <source>
        <dbReference type="ARBA" id="ARBA00023049"/>
    </source>
</evidence>
<keyword evidence="8" id="KW-0645">Protease</keyword>
<dbReference type="RefSeq" id="WP_303283682.1">
    <property type="nucleotide sequence ID" value="NZ_BAABCZ010000012.1"/>
</dbReference>
<dbReference type="SUPFAM" id="SSF63737">
    <property type="entry name" value="Leukotriene A4 hydrolase N-terminal domain"/>
    <property type="match status" value="1"/>
</dbReference>
<evidence type="ECO:0000256" key="13">
    <source>
        <dbReference type="SAM" id="SignalP"/>
    </source>
</evidence>
<dbReference type="InterPro" id="IPR016024">
    <property type="entry name" value="ARM-type_fold"/>
</dbReference>
<evidence type="ECO:0000256" key="8">
    <source>
        <dbReference type="ARBA" id="ARBA00022670"/>
    </source>
</evidence>
<dbReference type="Pfam" id="PF17900">
    <property type="entry name" value="Peptidase_M1_N"/>
    <property type="match status" value="1"/>
</dbReference>
<dbReference type="InterPro" id="IPR001930">
    <property type="entry name" value="Peptidase_M1"/>
</dbReference>
<evidence type="ECO:0000313" key="15">
    <source>
        <dbReference type="EMBL" id="MDO5989035.1"/>
    </source>
</evidence>
<evidence type="ECO:0000256" key="9">
    <source>
        <dbReference type="ARBA" id="ARBA00022723"/>
    </source>
</evidence>
<keyword evidence="11" id="KW-0862">Zinc</keyword>
<sequence>MKKIALQLGCLILLISSCSNKQKTTIPSYIEESHSFAQPNDAAITHLDLDINVDFNNEIIHGKASYLIKNNNASQIILDSKFLTIESVQADGKDTTFSLGDFDEQLGNPLKIDIDKNTKRITVFYKTTHKTEALQWLKPQQTADKEHPFLFTQGQAILTRTWIPIQDSPQIRITYNAKVQVPTDLMAVMSAKNPKTRTADGHYTFKMVQPISPYLIALAVGDIEYKAISNRTGIYAEKSMVEKAHYEFSDMENMVASAEALYGNYAWEQFDVIVLPPSFPFGGMENPRLTFATPTVIAGDKSLTSLIAHELAHSWSGNLVTNATWDDFWLNEGFTVYFEMRIMEALYGEERANMLASIGRQDLEEEIEGFKDSPNDTKLKLNLKGRNPDDGMNSIAYDKGYLFLRTLEETAGREKFDTFLKSYFQKHAFSTINTEKFVAFLNENLLEKHSITFNTDEWIYTAGIPDNQSIITSDKFETVEKTIQQFVKNNKIDKALTKDWTVQEWVHFVRNFPNDIKTKHLVMIDDAFNLTNSNNSYIAMVWYEQAINHDYHGNDVDTKIEAFLTQVGRRWYVSTLYKAFKRNDKTEAALDIYKKVRSNYHSVTANTIDDMLGYKQE</sequence>
<dbReference type="Proteomes" id="UP001176891">
    <property type="component" value="Unassembled WGS sequence"/>
</dbReference>
<evidence type="ECO:0000256" key="1">
    <source>
        <dbReference type="ARBA" id="ARBA00000098"/>
    </source>
</evidence>
<comment type="cofactor">
    <cofactor evidence="2">
        <name>Zn(2+)</name>
        <dbReference type="ChEBI" id="CHEBI:29105"/>
    </cofactor>
</comment>
<dbReference type="EMBL" id="JAUOEM010000006">
    <property type="protein sequence ID" value="MDO5989035.1"/>
    <property type="molecule type" value="Genomic_DNA"/>
</dbReference>
<dbReference type="InterPro" id="IPR038502">
    <property type="entry name" value="M1_LTA-4_hydro/amino_C_sf"/>
</dbReference>
<reference evidence="15" key="1">
    <citation type="submission" date="2023-07" db="EMBL/GenBank/DDBJ databases">
        <title>Two novel species in the genus Flavivirga.</title>
        <authorList>
            <person name="Kwon K."/>
        </authorList>
    </citation>
    <scope>NUCLEOTIDE SEQUENCE</scope>
    <source>
        <strain evidence="15">KACC 14157</strain>
    </source>
</reference>
<evidence type="ECO:0000313" key="16">
    <source>
        <dbReference type="Proteomes" id="UP001176891"/>
    </source>
</evidence>
<dbReference type="CDD" id="cd09599">
    <property type="entry name" value="M1_LTA4H"/>
    <property type="match status" value="1"/>
</dbReference>